<dbReference type="Pfam" id="PF25601">
    <property type="entry name" value="AAA_lid_14"/>
    <property type="match status" value="1"/>
</dbReference>
<keyword evidence="4" id="KW-0804">Transcription</keyword>
<dbReference type="InterPro" id="IPR002197">
    <property type="entry name" value="HTH_Fis"/>
</dbReference>
<dbReference type="PRINTS" id="PR01590">
    <property type="entry name" value="HTHFIS"/>
</dbReference>
<dbReference type="InterPro" id="IPR029016">
    <property type="entry name" value="GAF-like_dom_sf"/>
</dbReference>
<evidence type="ECO:0000256" key="1">
    <source>
        <dbReference type="ARBA" id="ARBA00022741"/>
    </source>
</evidence>
<comment type="caution">
    <text evidence="6">The sequence shown here is derived from an EMBL/GenBank/DDBJ whole genome shotgun (WGS) entry which is preliminary data.</text>
</comment>
<organism evidence="6 7">
    <name type="scientific">Nocardia callitridis</name>
    <dbReference type="NCBI Taxonomy" id="648753"/>
    <lineage>
        <taxon>Bacteria</taxon>
        <taxon>Bacillati</taxon>
        <taxon>Actinomycetota</taxon>
        <taxon>Actinomycetes</taxon>
        <taxon>Mycobacteriales</taxon>
        <taxon>Nocardiaceae</taxon>
        <taxon>Nocardia</taxon>
    </lineage>
</organism>
<dbReference type="Pfam" id="PF02954">
    <property type="entry name" value="HTH_8"/>
    <property type="match status" value="1"/>
</dbReference>
<name>A0ABP9KVK3_9NOCA</name>
<proteinExistence type="predicted"/>
<dbReference type="InterPro" id="IPR009057">
    <property type="entry name" value="Homeodomain-like_sf"/>
</dbReference>
<dbReference type="SUPFAM" id="SSF52540">
    <property type="entry name" value="P-loop containing nucleoside triphosphate hydrolases"/>
    <property type="match status" value="1"/>
</dbReference>
<gene>
    <name evidence="6" type="primary">mimR_2</name>
    <name evidence="6" type="ORF">GCM10023318_51550</name>
</gene>
<dbReference type="InterPro" id="IPR058031">
    <property type="entry name" value="AAA_lid_NorR"/>
</dbReference>
<feature type="domain" description="Sigma-54 factor interaction" evidence="5">
    <location>
        <begin position="430"/>
        <end position="488"/>
    </location>
</feature>
<evidence type="ECO:0000259" key="5">
    <source>
        <dbReference type="PROSITE" id="PS50045"/>
    </source>
</evidence>
<keyword evidence="2" id="KW-0067">ATP-binding</keyword>
<reference evidence="7" key="1">
    <citation type="journal article" date="2019" name="Int. J. Syst. Evol. Microbiol.">
        <title>The Global Catalogue of Microorganisms (GCM) 10K type strain sequencing project: providing services to taxonomists for standard genome sequencing and annotation.</title>
        <authorList>
            <consortium name="The Broad Institute Genomics Platform"/>
            <consortium name="The Broad Institute Genome Sequencing Center for Infectious Disease"/>
            <person name="Wu L."/>
            <person name="Ma J."/>
        </authorList>
    </citation>
    <scope>NUCLEOTIDE SEQUENCE [LARGE SCALE GENOMIC DNA]</scope>
    <source>
        <strain evidence="7">JCM 18298</strain>
    </source>
</reference>
<dbReference type="Gene3D" id="1.10.10.60">
    <property type="entry name" value="Homeodomain-like"/>
    <property type="match status" value="1"/>
</dbReference>
<dbReference type="PROSITE" id="PS50045">
    <property type="entry name" value="SIGMA54_INTERACT_4"/>
    <property type="match status" value="1"/>
</dbReference>
<keyword evidence="3" id="KW-0805">Transcription regulation</keyword>
<keyword evidence="1" id="KW-0547">Nucleotide-binding</keyword>
<accession>A0ABP9KVK3</accession>
<evidence type="ECO:0000256" key="2">
    <source>
        <dbReference type="ARBA" id="ARBA00022840"/>
    </source>
</evidence>
<keyword evidence="7" id="KW-1185">Reference proteome</keyword>
<protein>
    <submittedName>
        <fullName evidence="6">Transcriptional regulator MimR</fullName>
    </submittedName>
</protein>
<evidence type="ECO:0000313" key="6">
    <source>
        <dbReference type="EMBL" id="GAA5064968.1"/>
    </source>
</evidence>
<dbReference type="InterPro" id="IPR002078">
    <property type="entry name" value="Sigma_54_int"/>
</dbReference>
<sequence>MAEVLEDGTMAQGREPDRPEIALSWKRSRLNGVDPSTPIVVDSDTDVGGHLLRAAGPVLDGITKEIVDTGVCVFLADRDCRVLASVFSDRTMRRALERLDIVVGSRFGEEDAGTNALGTPIELGRSVIVHGDEHYLEVLKGLSCYGHPIVHPVTRRVEGVLDITGPAGSANPLFAPFLARAVADIEQRLLEGSRASEQRLVDAFHRVSHQRHLAVAAIGADILLSNRAALDLLDTADHASLRSLVGDLGPNQRRRITVELASGAMARVDASRVAGADGGAVFLVEPLHQSKSRIPRSRSATQPPENRLRAQLILARESDDALLLTGEAGSGRTSAAADVVHSCATQWFDATRMPFDGHTHWLDELARAVRQRAEVIVIEHAQLLSDRTLPVVANLIEHSATGPRLILTSSPMHDLPPAVAAVLSRCPARISIPSLRERIAELPELARAILEDHAPGVQLTVSALEALEAAQWPGNLVELRMVLVGAADRRDSNRIDIGALPPDYRTTGKVSRLTGMAKAERQAIITALADCAGNKVHAAHQLGISRSTLYTRMRALDITR</sequence>
<dbReference type="Proteomes" id="UP001500603">
    <property type="component" value="Unassembled WGS sequence"/>
</dbReference>
<evidence type="ECO:0000256" key="3">
    <source>
        <dbReference type="ARBA" id="ARBA00023015"/>
    </source>
</evidence>
<evidence type="ECO:0000313" key="7">
    <source>
        <dbReference type="Proteomes" id="UP001500603"/>
    </source>
</evidence>
<dbReference type="EMBL" id="BAABJM010000006">
    <property type="protein sequence ID" value="GAA5064968.1"/>
    <property type="molecule type" value="Genomic_DNA"/>
</dbReference>
<dbReference type="InterPro" id="IPR027417">
    <property type="entry name" value="P-loop_NTPase"/>
</dbReference>
<dbReference type="Gene3D" id="3.30.450.40">
    <property type="match status" value="1"/>
</dbReference>
<dbReference type="SUPFAM" id="SSF46689">
    <property type="entry name" value="Homeodomain-like"/>
    <property type="match status" value="1"/>
</dbReference>
<dbReference type="PANTHER" id="PTHR32071:SF122">
    <property type="entry name" value="SIGMA FACTOR"/>
    <property type="match status" value="1"/>
</dbReference>
<evidence type="ECO:0000256" key="4">
    <source>
        <dbReference type="ARBA" id="ARBA00023163"/>
    </source>
</evidence>
<dbReference type="Gene3D" id="1.10.8.60">
    <property type="match status" value="1"/>
</dbReference>
<dbReference type="PANTHER" id="PTHR32071">
    <property type="entry name" value="TRANSCRIPTIONAL REGULATORY PROTEIN"/>
    <property type="match status" value="1"/>
</dbReference>